<protein>
    <recommendedName>
        <fullName evidence="2">THUMP domain-containing protein</fullName>
    </recommendedName>
</protein>
<feature type="compositionally biased region" description="Low complexity" evidence="1">
    <location>
        <begin position="327"/>
        <end position="340"/>
    </location>
</feature>
<dbReference type="SUPFAM" id="SSF143437">
    <property type="entry name" value="THUMP domain-like"/>
    <property type="match status" value="1"/>
</dbReference>
<accession>A0A0B7A8W2</accession>
<dbReference type="Pfam" id="PF02926">
    <property type="entry name" value="THUMP"/>
    <property type="match status" value="1"/>
</dbReference>
<proteinExistence type="predicted"/>
<dbReference type="CDD" id="cd11717">
    <property type="entry name" value="THUMP_THUMPD1_like"/>
    <property type="match status" value="1"/>
</dbReference>
<dbReference type="PANTHER" id="PTHR13452:SF10">
    <property type="entry name" value="THUMP DOMAIN-CONTAINING PROTEIN 1"/>
    <property type="match status" value="1"/>
</dbReference>
<dbReference type="AlphaFoldDB" id="A0A0B7A8W2"/>
<sequence>MSADGEKRGKKRTKAFYRKSTYGGKCPRSGSNVLEPGIKGFLIMCNSNESIAVKESYNILNEYADNIYGQEQSAGKSQPLSEDDSECEDVEKAMKKEIDSIKNITTSTQRRFQNVLTKAKNCVFIRSTVADPVKVVVSIMEDIAQRGLKKARYAARMLPIIATCKAHTSDIEKLAKDVLCPIFSKENANVPLSYTVMFKARNNNTSTCSKTSVIPVLTKAVSDINPSVKFSWSDFEVAILVEVVCTVCCLGVAPNYIRLRKYNLQELLQGPRTARSTEGEMEVCDEKCADKSLVDEKTDSNVNTTAFDKIDNNASITTSEKTDNSASTTTSEKTDNSTTSEKTDNVGTITSENSDVSSSAPEETENKNITSENMTDKCSDQSVKSAVVDAQEAFKVTEDNSLVIDEISRENDTRISTSGQPGESNITLTSESVSLKCFETEMTSSDSKVDPTADTQANIVN</sequence>
<organism evidence="3">
    <name type="scientific">Arion vulgaris</name>
    <dbReference type="NCBI Taxonomy" id="1028688"/>
    <lineage>
        <taxon>Eukaryota</taxon>
        <taxon>Metazoa</taxon>
        <taxon>Spiralia</taxon>
        <taxon>Lophotrochozoa</taxon>
        <taxon>Mollusca</taxon>
        <taxon>Gastropoda</taxon>
        <taxon>Heterobranchia</taxon>
        <taxon>Euthyneura</taxon>
        <taxon>Panpulmonata</taxon>
        <taxon>Eupulmonata</taxon>
        <taxon>Stylommatophora</taxon>
        <taxon>Helicina</taxon>
        <taxon>Arionoidea</taxon>
        <taxon>Arionidae</taxon>
        <taxon>Arion</taxon>
    </lineage>
</organism>
<dbReference type="Gene3D" id="3.30.2300.10">
    <property type="entry name" value="THUMP superfamily"/>
    <property type="match status" value="1"/>
</dbReference>
<feature type="region of interest" description="Disordered" evidence="1">
    <location>
        <begin position="318"/>
        <end position="378"/>
    </location>
</feature>
<dbReference type="InterPro" id="IPR004114">
    <property type="entry name" value="THUMP_dom"/>
</dbReference>
<feature type="compositionally biased region" description="Polar residues" evidence="1">
    <location>
        <begin position="346"/>
        <end position="373"/>
    </location>
</feature>
<evidence type="ECO:0000256" key="1">
    <source>
        <dbReference type="SAM" id="MobiDB-lite"/>
    </source>
</evidence>
<feature type="region of interest" description="Disordered" evidence="1">
    <location>
        <begin position="442"/>
        <end position="461"/>
    </location>
</feature>
<dbReference type="EMBL" id="HACG01029561">
    <property type="protein sequence ID" value="CEK76426.1"/>
    <property type="molecule type" value="Transcribed_RNA"/>
</dbReference>
<dbReference type="GO" id="GO:0003723">
    <property type="term" value="F:RNA binding"/>
    <property type="evidence" value="ECO:0007669"/>
    <property type="project" value="InterPro"/>
</dbReference>
<gene>
    <name evidence="3" type="primary">ORF99927</name>
</gene>
<reference evidence="3" key="1">
    <citation type="submission" date="2014-12" db="EMBL/GenBank/DDBJ databases">
        <title>Insight into the proteome of Arion vulgaris.</title>
        <authorList>
            <person name="Aradska J."/>
            <person name="Bulat T."/>
            <person name="Smidak R."/>
            <person name="Sarate P."/>
            <person name="Gangsoo J."/>
            <person name="Sialana F."/>
            <person name="Bilban M."/>
            <person name="Lubec G."/>
        </authorList>
    </citation>
    <scope>NUCLEOTIDE SEQUENCE</scope>
    <source>
        <tissue evidence="3">Skin</tissue>
    </source>
</reference>
<dbReference type="GO" id="GO:0006400">
    <property type="term" value="P:tRNA modification"/>
    <property type="evidence" value="ECO:0007669"/>
    <property type="project" value="InterPro"/>
</dbReference>
<dbReference type="PANTHER" id="PTHR13452">
    <property type="entry name" value="THUMP DOMAIN CONTAINING PROTEIN 1-RELATED"/>
    <property type="match status" value="1"/>
</dbReference>
<feature type="domain" description="THUMP" evidence="2">
    <location>
        <begin position="168"/>
        <end position="252"/>
    </location>
</feature>
<evidence type="ECO:0000313" key="3">
    <source>
        <dbReference type="EMBL" id="CEK76426.1"/>
    </source>
</evidence>
<dbReference type="InterPro" id="IPR040183">
    <property type="entry name" value="THUMPD1-like"/>
</dbReference>
<evidence type="ECO:0000259" key="2">
    <source>
        <dbReference type="Pfam" id="PF02926"/>
    </source>
</evidence>
<name>A0A0B7A8W2_9EUPU</name>